<dbReference type="EMBL" id="CAEY01000164">
    <property type="status" value="NOT_ANNOTATED_CDS"/>
    <property type="molecule type" value="Genomic_DNA"/>
</dbReference>
<evidence type="ECO:0000313" key="2">
    <source>
        <dbReference type="EnsemblMetazoa" id="tetur13g04630.1"/>
    </source>
</evidence>
<name>T1KKQ7_TETUR</name>
<feature type="transmembrane region" description="Helical" evidence="1">
    <location>
        <begin position="245"/>
        <end position="264"/>
    </location>
</feature>
<feature type="transmembrane region" description="Helical" evidence="1">
    <location>
        <begin position="220"/>
        <end position="239"/>
    </location>
</feature>
<accession>T1KKQ7</accession>
<keyword evidence="3" id="KW-1185">Reference proteome</keyword>
<keyword evidence="1" id="KW-0472">Membrane</keyword>
<reference evidence="2" key="2">
    <citation type="submission" date="2015-06" db="UniProtKB">
        <authorList>
            <consortium name="EnsemblMetazoa"/>
        </authorList>
    </citation>
    <scope>IDENTIFICATION</scope>
</reference>
<proteinExistence type="predicted"/>
<evidence type="ECO:0000256" key="1">
    <source>
        <dbReference type="SAM" id="Phobius"/>
    </source>
</evidence>
<dbReference type="Proteomes" id="UP000015104">
    <property type="component" value="Unassembled WGS sequence"/>
</dbReference>
<feature type="transmembrane region" description="Helical" evidence="1">
    <location>
        <begin position="79"/>
        <end position="102"/>
    </location>
</feature>
<feature type="transmembrane region" description="Helical" evidence="1">
    <location>
        <begin position="307"/>
        <end position="330"/>
    </location>
</feature>
<dbReference type="HOGENOM" id="CLU_048807_0_0_1"/>
<keyword evidence="1" id="KW-0812">Transmembrane</keyword>
<sequence>MMNDNCVNSKHQNNFLSKNLLQRFSQALSIPDTNEFDEKVCNLVRQTEKLTIIFQVVRSGLDQTNIPTLNTFGYRRLKLIDWIITLTSLANLLRLVILIFNADEPLAFYLGDPLFRSKGRLPCLTWVSIGIIISVLVREFILYLEATGTFDVLSIWKACRDGFNQDNLRMNNRNIKRFRLSVYLISLNFHNVMIGIPIFLLILFFTPLLTNPWTYKVPRLAFFGSFWSITLVWQSIYLFDSVIGFAWYILCALAFHLFQLFDLLDSADLLLNKTEKMLCTDKEIQSFCLLIIRRLNSFELASRKLRYILLVYVLVYSFMGDVYIFLGVIVRVYSDFLANLIAIIGIFILPLLGFFGLVFGNCITKLDKLMIRLHQLTLKRKLSRSTMSKIWEIMDRVAGPYNGVKVGDFLTLEKTFFILFILENISTLMLFTVNIGPLIEQ</sequence>
<feature type="transmembrane region" description="Helical" evidence="1">
    <location>
        <begin position="336"/>
        <end position="363"/>
    </location>
</feature>
<feature type="transmembrane region" description="Helical" evidence="1">
    <location>
        <begin position="180"/>
        <end position="208"/>
    </location>
</feature>
<protein>
    <recommendedName>
        <fullName evidence="4">Gustatory receptor</fullName>
    </recommendedName>
</protein>
<organism evidence="2 3">
    <name type="scientific">Tetranychus urticae</name>
    <name type="common">Two-spotted spider mite</name>
    <dbReference type="NCBI Taxonomy" id="32264"/>
    <lineage>
        <taxon>Eukaryota</taxon>
        <taxon>Metazoa</taxon>
        <taxon>Ecdysozoa</taxon>
        <taxon>Arthropoda</taxon>
        <taxon>Chelicerata</taxon>
        <taxon>Arachnida</taxon>
        <taxon>Acari</taxon>
        <taxon>Acariformes</taxon>
        <taxon>Trombidiformes</taxon>
        <taxon>Prostigmata</taxon>
        <taxon>Eleutherengona</taxon>
        <taxon>Raphignathae</taxon>
        <taxon>Tetranychoidea</taxon>
        <taxon>Tetranychidae</taxon>
        <taxon>Tetranychus</taxon>
    </lineage>
</organism>
<evidence type="ECO:0008006" key="4">
    <source>
        <dbReference type="Google" id="ProtNLM"/>
    </source>
</evidence>
<evidence type="ECO:0000313" key="3">
    <source>
        <dbReference type="Proteomes" id="UP000015104"/>
    </source>
</evidence>
<dbReference type="AlphaFoldDB" id="T1KKQ7"/>
<keyword evidence="1" id="KW-1133">Transmembrane helix</keyword>
<dbReference type="EnsemblMetazoa" id="tetur13g04630.1">
    <property type="protein sequence ID" value="tetur13g04630.1"/>
    <property type="gene ID" value="tetur13g04630"/>
</dbReference>
<reference evidence="3" key="1">
    <citation type="submission" date="2011-08" db="EMBL/GenBank/DDBJ databases">
        <authorList>
            <person name="Rombauts S."/>
        </authorList>
    </citation>
    <scope>NUCLEOTIDE SEQUENCE</scope>
    <source>
        <strain evidence="3">London</strain>
    </source>
</reference>
<feature type="transmembrane region" description="Helical" evidence="1">
    <location>
        <begin position="416"/>
        <end position="439"/>
    </location>
</feature>
<feature type="transmembrane region" description="Helical" evidence="1">
    <location>
        <begin position="123"/>
        <end position="144"/>
    </location>
</feature>